<feature type="domain" description="RDD" evidence="6">
    <location>
        <begin position="16"/>
        <end position="115"/>
    </location>
</feature>
<dbReference type="AlphaFoldDB" id="A0A9X5CLR3"/>
<protein>
    <submittedName>
        <fullName evidence="7">RDD family protein</fullName>
    </submittedName>
</protein>
<evidence type="ECO:0000256" key="5">
    <source>
        <dbReference type="SAM" id="Phobius"/>
    </source>
</evidence>
<comment type="caution">
    <text evidence="7">The sequence shown here is derived from an EMBL/GenBank/DDBJ whole genome shotgun (WGS) entry which is preliminary data.</text>
</comment>
<evidence type="ECO:0000256" key="3">
    <source>
        <dbReference type="ARBA" id="ARBA00022989"/>
    </source>
</evidence>
<evidence type="ECO:0000256" key="2">
    <source>
        <dbReference type="ARBA" id="ARBA00022692"/>
    </source>
</evidence>
<proteinExistence type="predicted"/>
<sequence>MIEGPARIAPVETAAPEGRRLCAALVDGVFGLLAGLVVGVTASVSPGSPTPWVAGLGGALAASLVNHVLVTWATQRSLGKLAAGLRVVRDADGGRPQLPALVRRWIHGLGWMLFTVPLHLASDSDVRQQDACGLRVVRRTCGRNT</sequence>
<keyword evidence="2 5" id="KW-0812">Transmembrane</keyword>
<keyword evidence="8" id="KW-1185">Reference proteome</keyword>
<evidence type="ECO:0000313" key="7">
    <source>
        <dbReference type="EMBL" id="NEC50830.1"/>
    </source>
</evidence>
<comment type="subcellular location">
    <subcellularLocation>
        <location evidence="1">Membrane</location>
        <topology evidence="1">Multi-pass membrane protein</topology>
    </subcellularLocation>
</comment>
<dbReference type="GO" id="GO:0016020">
    <property type="term" value="C:membrane"/>
    <property type="evidence" value="ECO:0007669"/>
    <property type="project" value="UniProtKB-SubCell"/>
</dbReference>
<feature type="transmembrane region" description="Helical" evidence="5">
    <location>
        <begin position="21"/>
        <end position="40"/>
    </location>
</feature>
<evidence type="ECO:0000259" key="6">
    <source>
        <dbReference type="Pfam" id="PF06271"/>
    </source>
</evidence>
<dbReference type="Pfam" id="PF06271">
    <property type="entry name" value="RDD"/>
    <property type="match status" value="1"/>
</dbReference>
<feature type="transmembrane region" description="Helical" evidence="5">
    <location>
        <begin position="52"/>
        <end position="73"/>
    </location>
</feature>
<evidence type="ECO:0000256" key="1">
    <source>
        <dbReference type="ARBA" id="ARBA00004141"/>
    </source>
</evidence>
<accession>A0A9X5CLR3</accession>
<dbReference type="InterPro" id="IPR010432">
    <property type="entry name" value="RDD"/>
</dbReference>
<dbReference type="EMBL" id="JAAGNA010000699">
    <property type="protein sequence ID" value="NEC50830.1"/>
    <property type="molecule type" value="Genomic_DNA"/>
</dbReference>
<organism evidence="7 8">
    <name type="scientific">Actinospica acidiphila</name>
    <dbReference type="NCBI Taxonomy" id="304899"/>
    <lineage>
        <taxon>Bacteria</taxon>
        <taxon>Bacillati</taxon>
        <taxon>Actinomycetota</taxon>
        <taxon>Actinomycetes</taxon>
        <taxon>Catenulisporales</taxon>
        <taxon>Actinospicaceae</taxon>
        <taxon>Actinospica</taxon>
    </lineage>
</organism>
<keyword evidence="4 5" id="KW-0472">Membrane</keyword>
<dbReference type="RefSeq" id="WP_163089775.1">
    <property type="nucleotide sequence ID" value="NZ_JAAGNA010000699.1"/>
</dbReference>
<gene>
    <name evidence="7" type="ORF">G3I18_19985</name>
</gene>
<name>A0A9X5CLR3_9ACTN</name>
<evidence type="ECO:0000313" key="8">
    <source>
        <dbReference type="Proteomes" id="UP000471745"/>
    </source>
</evidence>
<evidence type="ECO:0000256" key="4">
    <source>
        <dbReference type="ARBA" id="ARBA00023136"/>
    </source>
</evidence>
<reference evidence="7 8" key="1">
    <citation type="submission" date="2020-01" db="EMBL/GenBank/DDBJ databases">
        <title>Insect and environment-associated Actinomycetes.</title>
        <authorList>
            <person name="Currrie C."/>
            <person name="Chevrette M."/>
            <person name="Carlson C."/>
            <person name="Stubbendieck R."/>
            <person name="Wendt-Pienkowski E."/>
        </authorList>
    </citation>
    <scope>NUCLEOTIDE SEQUENCE [LARGE SCALE GENOMIC DNA]</scope>
    <source>
        <strain evidence="7 8">SID8189</strain>
    </source>
</reference>
<dbReference type="Proteomes" id="UP000471745">
    <property type="component" value="Unassembled WGS sequence"/>
</dbReference>
<keyword evidence="3 5" id="KW-1133">Transmembrane helix</keyword>